<dbReference type="EMBL" id="SNVJ01000011">
    <property type="protein sequence ID" value="MXP64453.1"/>
    <property type="molecule type" value="Genomic_DNA"/>
</dbReference>
<evidence type="ECO:0008006" key="5">
    <source>
        <dbReference type="Google" id="ProtNLM"/>
    </source>
</evidence>
<feature type="region of interest" description="Disordered" evidence="1">
    <location>
        <begin position="100"/>
        <end position="135"/>
    </location>
</feature>
<dbReference type="Proteomes" id="UP000460715">
    <property type="component" value="Unassembled WGS sequence"/>
</dbReference>
<feature type="compositionally biased region" description="Gly residues" evidence="1">
    <location>
        <begin position="104"/>
        <end position="135"/>
    </location>
</feature>
<feature type="region of interest" description="Disordered" evidence="1">
    <location>
        <begin position="23"/>
        <end position="61"/>
    </location>
</feature>
<reference evidence="3 4" key="1">
    <citation type="submission" date="2019-03" db="EMBL/GenBank/DDBJ databases">
        <title>Roseomonas sp. a novel Roseomonas species isolated from Sea whip Gorgonian.</title>
        <authorList>
            <person name="Li F."/>
            <person name="Pan X."/>
            <person name="Huang S."/>
            <person name="Li Z."/>
            <person name="Meng B."/>
        </authorList>
    </citation>
    <scope>NUCLEOTIDE SEQUENCE [LARGE SCALE GENOMIC DNA]</scope>
    <source>
        <strain evidence="3 4">M0104</strain>
    </source>
</reference>
<name>A0A845BA07_9PROT</name>
<evidence type="ECO:0000313" key="4">
    <source>
        <dbReference type="Proteomes" id="UP000460715"/>
    </source>
</evidence>
<gene>
    <name evidence="3" type="ORF">E0493_13970</name>
</gene>
<protein>
    <recommendedName>
        <fullName evidence="5">PepSY domain-containing protein</fullName>
    </recommendedName>
</protein>
<evidence type="ECO:0000313" key="3">
    <source>
        <dbReference type="EMBL" id="MXP64453.1"/>
    </source>
</evidence>
<feature type="compositionally biased region" description="Polar residues" evidence="1">
    <location>
        <begin position="37"/>
        <end position="56"/>
    </location>
</feature>
<organism evidence="3 4">
    <name type="scientific">Teichococcus coralli</name>
    <dbReference type="NCBI Taxonomy" id="2545983"/>
    <lineage>
        <taxon>Bacteria</taxon>
        <taxon>Pseudomonadati</taxon>
        <taxon>Pseudomonadota</taxon>
        <taxon>Alphaproteobacteria</taxon>
        <taxon>Acetobacterales</taxon>
        <taxon>Roseomonadaceae</taxon>
        <taxon>Roseomonas</taxon>
    </lineage>
</organism>
<evidence type="ECO:0000256" key="2">
    <source>
        <dbReference type="SAM" id="SignalP"/>
    </source>
</evidence>
<feature type="signal peptide" evidence="2">
    <location>
        <begin position="1"/>
        <end position="21"/>
    </location>
</feature>
<evidence type="ECO:0000256" key="1">
    <source>
        <dbReference type="SAM" id="MobiDB-lite"/>
    </source>
</evidence>
<dbReference type="AlphaFoldDB" id="A0A845BA07"/>
<feature type="chain" id="PRO_5032758479" description="PepSY domain-containing protein" evidence="2">
    <location>
        <begin position="22"/>
        <end position="135"/>
    </location>
</feature>
<comment type="caution">
    <text evidence="3">The sequence shown here is derived from an EMBL/GenBank/DDBJ whole genome shotgun (WGS) entry which is preliminary data.</text>
</comment>
<sequence>MNKITYGLAGLMLAFTMPAMAQSAGSGAQSGGTAGSHNGQQQQGASGQREMMSQQRVKQDLEQAGFTNVRVMPQSFLVRANDKQGRPVMMVINPDSITAVTAVGGSGSQGSAGSGGSGSGGSSGSGSSGSGGSSR</sequence>
<dbReference type="RefSeq" id="WP_202397127.1">
    <property type="nucleotide sequence ID" value="NZ_SNVJ01000011.1"/>
</dbReference>
<accession>A0A845BA07</accession>
<keyword evidence="2" id="KW-0732">Signal</keyword>
<keyword evidence="4" id="KW-1185">Reference proteome</keyword>
<proteinExistence type="predicted"/>